<dbReference type="InterPro" id="IPR036388">
    <property type="entry name" value="WH-like_DNA-bd_sf"/>
</dbReference>
<dbReference type="SUPFAM" id="SSF46689">
    <property type="entry name" value="Homeodomain-like"/>
    <property type="match status" value="1"/>
</dbReference>
<evidence type="ECO:0000313" key="1">
    <source>
        <dbReference type="EMBL" id="KII69495.1"/>
    </source>
</evidence>
<dbReference type="AlphaFoldDB" id="A0A0C2MZD4"/>
<keyword evidence="2" id="KW-1185">Reference proteome</keyword>
<proteinExistence type="predicted"/>
<organism evidence="1 2">
    <name type="scientific">Thelohanellus kitauei</name>
    <name type="common">Myxosporean</name>
    <dbReference type="NCBI Taxonomy" id="669202"/>
    <lineage>
        <taxon>Eukaryota</taxon>
        <taxon>Metazoa</taxon>
        <taxon>Cnidaria</taxon>
        <taxon>Myxozoa</taxon>
        <taxon>Myxosporea</taxon>
        <taxon>Bivalvulida</taxon>
        <taxon>Platysporina</taxon>
        <taxon>Myxobolidae</taxon>
        <taxon>Thelohanellus</taxon>
    </lineage>
</organism>
<reference evidence="1 2" key="1">
    <citation type="journal article" date="2014" name="Genome Biol. Evol.">
        <title>The genome of the myxosporean Thelohanellus kitauei shows adaptations to nutrient acquisition within its fish host.</title>
        <authorList>
            <person name="Yang Y."/>
            <person name="Xiong J."/>
            <person name="Zhou Z."/>
            <person name="Huo F."/>
            <person name="Miao W."/>
            <person name="Ran C."/>
            <person name="Liu Y."/>
            <person name="Zhang J."/>
            <person name="Feng J."/>
            <person name="Wang M."/>
            <person name="Wang M."/>
            <person name="Wang L."/>
            <person name="Yao B."/>
        </authorList>
    </citation>
    <scope>NUCLEOTIDE SEQUENCE [LARGE SCALE GENOMIC DNA]</scope>
    <source>
        <strain evidence="1">Wuqing</strain>
    </source>
</reference>
<comment type="caution">
    <text evidence="1">The sequence shown here is derived from an EMBL/GenBank/DDBJ whole genome shotgun (WGS) entry which is preliminary data.</text>
</comment>
<evidence type="ECO:0008006" key="3">
    <source>
        <dbReference type="Google" id="ProtNLM"/>
    </source>
</evidence>
<evidence type="ECO:0000313" key="2">
    <source>
        <dbReference type="Proteomes" id="UP000031668"/>
    </source>
</evidence>
<gene>
    <name evidence="1" type="ORF">RF11_04088</name>
</gene>
<protein>
    <recommendedName>
        <fullName evidence="3">Tc1-like transposase DDE domain-containing protein</fullName>
    </recommendedName>
</protein>
<dbReference type="Gene3D" id="1.10.10.10">
    <property type="entry name" value="Winged helix-like DNA-binding domain superfamily/Winged helix DNA-binding domain"/>
    <property type="match status" value="1"/>
</dbReference>
<dbReference type="EMBL" id="JWZT01002419">
    <property type="protein sequence ID" value="KII69495.1"/>
    <property type="molecule type" value="Genomic_DNA"/>
</dbReference>
<dbReference type="Proteomes" id="UP000031668">
    <property type="component" value="Unassembled WGS sequence"/>
</dbReference>
<dbReference type="InterPro" id="IPR009057">
    <property type="entry name" value="Homeodomain-like_sf"/>
</dbReference>
<accession>A0A0C2MZD4</accession>
<sequence>MDNIINTEDLQIQPTVEIANSIIASEPTIKYNEINEDRRKRIRAAHQPGNSILTIYSYENLPRSTISSILNKFQRGKYREQKTRGGRNPYRMTPDIKQCIRYLLVGDCTISLRMISIKIYEKYSTQFGKTTIIDCLDDIHLSIKCAASILEKRNDPNTILIRKTYSEKFIIIEEQFPSQNVIFLDEVGFNMSMRIKKE</sequence>
<dbReference type="OrthoDB" id="4843387at2759"/>
<name>A0A0C2MZD4_THEKT</name>